<comment type="caution">
    <text evidence="1">The sequence shown here is derived from an EMBL/GenBank/DDBJ whole genome shotgun (WGS) entry which is preliminary data.</text>
</comment>
<dbReference type="AlphaFoldDB" id="A0AAN6TQ76"/>
<sequence length="172" mass="19122">MLVLLWRRSRAWGPGRCRSRLRSSLRRLPLARLAGEERAAWVPWALLVGTSSRLGAPLATLGCTTMRAARLRSLPPFLATRPPRGMPTRSGKYPWFPSRLPHHHYAQPPCLLFFLDHRTSPGNPAAFSSHHTLLLPSSTNTAQSSGNSAASSSTRFVLPRQVPQFCQQKSAY</sequence>
<reference evidence="1" key="2">
    <citation type="submission" date="2023-05" db="EMBL/GenBank/DDBJ databases">
        <authorList>
            <consortium name="Lawrence Berkeley National Laboratory"/>
            <person name="Steindorff A."/>
            <person name="Hensen N."/>
            <person name="Bonometti L."/>
            <person name="Westerberg I."/>
            <person name="Brannstrom I.O."/>
            <person name="Guillou S."/>
            <person name="Cros-Aarteil S."/>
            <person name="Calhoun S."/>
            <person name="Haridas S."/>
            <person name="Kuo A."/>
            <person name="Mondo S."/>
            <person name="Pangilinan J."/>
            <person name="Riley R."/>
            <person name="Labutti K."/>
            <person name="Andreopoulos B."/>
            <person name="Lipzen A."/>
            <person name="Chen C."/>
            <person name="Yanf M."/>
            <person name="Daum C."/>
            <person name="Ng V."/>
            <person name="Clum A."/>
            <person name="Ohm R."/>
            <person name="Martin F."/>
            <person name="Silar P."/>
            <person name="Natvig D."/>
            <person name="Lalanne C."/>
            <person name="Gautier V."/>
            <person name="Ament-Velasquez S.L."/>
            <person name="Kruys A."/>
            <person name="Hutchinson M.I."/>
            <person name="Powell A.J."/>
            <person name="Barry K."/>
            <person name="Miller A.N."/>
            <person name="Grigoriev I.V."/>
            <person name="Debuchy R."/>
            <person name="Gladieux P."/>
            <person name="Thoren M.H."/>
            <person name="Johannesson H."/>
        </authorList>
    </citation>
    <scope>NUCLEOTIDE SEQUENCE</scope>
    <source>
        <strain evidence="1">CBS 731.68</strain>
    </source>
</reference>
<organism evidence="1 2">
    <name type="scientific">Parathielavia appendiculata</name>
    <dbReference type="NCBI Taxonomy" id="2587402"/>
    <lineage>
        <taxon>Eukaryota</taxon>
        <taxon>Fungi</taxon>
        <taxon>Dikarya</taxon>
        <taxon>Ascomycota</taxon>
        <taxon>Pezizomycotina</taxon>
        <taxon>Sordariomycetes</taxon>
        <taxon>Sordariomycetidae</taxon>
        <taxon>Sordariales</taxon>
        <taxon>Chaetomiaceae</taxon>
        <taxon>Parathielavia</taxon>
    </lineage>
</organism>
<proteinExistence type="predicted"/>
<dbReference type="Proteomes" id="UP001302602">
    <property type="component" value="Unassembled WGS sequence"/>
</dbReference>
<keyword evidence="2" id="KW-1185">Reference proteome</keyword>
<dbReference type="GeneID" id="87823783"/>
<reference evidence="1" key="1">
    <citation type="journal article" date="2023" name="Mol. Phylogenet. Evol.">
        <title>Genome-scale phylogeny and comparative genomics of the fungal order Sordariales.</title>
        <authorList>
            <person name="Hensen N."/>
            <person name="Bonometti L."/>
            <person name="Westerberg I."/>
            <person name="Brannstrom I.O."/>
            <person name="Guillou S."/>
            <person name="Cros-Aarteil S."/>
            <person name="Calhoun S."/>
            <person name="Haridas S."/>
            <person name="Kuo A."/>
            <person name="Mondo S."/>
            <person name="Pangilinan J."/>
            <person name="Riley R."/>
            <person name="LaButti K."/>
            <person name="Andreopoulos B."/>
            <person name="Lipzen A."/>
            <person name="Chen C."/>
            <person name="Yan M."/>
            <person name="Daum C."/>
            <person name="Ng V."/>
            <person name="Clum A."/>
            <person name="Steindorff A."/>
            <person name="Ohm R.A."/>
            <person name="Martin F."/>
            <person name="Silar P."/>
            <person name="Natvig D.O."/>
            <person name="Lalanne C."/>
            <person name="Gautier V."/>
            <person name="Ament-Velasquez S.L."/>
            <person name="Kruys A."/>
            <person name="Hutchinson M.I."/>
            <person name="Powell A.J."/>
            <person name="Barry K."/>
            <person name="Miller A.N."/>
            <person name="Grigoriev I.V."/>
            <person name="Debuchy R."/>
            <person name="Gladieux P."/>
            <person name="Hiltunen Thoren M."/>
            <person name="Johannesson H."/>
        </authorList>
    </citation>
    <scope>NUCLEOTIDE SEQUENCE</scope>
    <source>
        <strain evidence="1">CBS 731.68</strain>
    </source>
</reference>
<evidence type="ECO:0000313" key="1">
    <source>
        <dbReference type="EMBL" id="KAK4118664.1"/>
    </source>
</evidence>
<evidence type="ECO:0000313" key="2">
    <source>
        <dbReference type="Proteomes" id="UP001302602"/>
    </source>
</evidence>
<dbReference type="RefSeq" id="XP_062642437.1">
    <property type="nucleotide sequence ID" value="XM_062787013.1"/>
</dbReference>
<name>A0AAN6TQ76_9PEZI</name>
<protein>
    <submittedName>
        <fullName evidence="1">Uncharacterized protein</fullName>
    </submittedName>
</protein>
<dbReference type="EMBL" id="MU853262">
    <property type="protein sequence ID" value="KAK4118664.1"/>
    <property type="molecule type" value="Genomic_DNA"/>
</dbReference>
<accession>A0AAN6TQ76</accession>
<gene>
    <name evidence="1" type="ORF">N657DRAFT_367647</name>
</gene>